<reference evidence="7 8" key="1">
    <citation type="journal article" date="2016" name="DNA Res.">
        <title>Genome sequence of Aspergillus luchuensis NBRC 4314.</title>
        <authorList>
            <person name="Yamada O."/>
            <person name="Machida M."/>
            <person name="Hosoyama A."/>
            <person name="Goto M."/>
            <person name="Takahashi T."/>
            <person name="Futagami T."/>
            <person name="Yamagata Y."/>
            <person name="Takeuchi M."/>
            <person name="Kobayashi T."/>
            <person name="Koike H."/>
            <person name="Abe K."/>
            <person name="Asai K."/>
            <person name="Arita M."/>
            <person name="Fujita N."/>
            <person name="Fukuda K."/>
            <person name="Higa K."/>
            <person name="Horikawa H."/>
            <person name="Ishikawa T."/>
            <person name="Jinno K."/>
            <person name="Kato Y."/>
            <person name="Kirimura K."/>
            <person name="Mizutani O."/>
            <person name="Nakasone K."/>
            <person name="Sano M."/>
            <person name="Shiraishi Y."/>
            <person name="Tsukahara M."/>
            <person name="Gomi K."/>
        </authorList>
    </citation>
    <scope>NUCLEOTIDE SEQUENCE [LARGE SCALE GENOMIC DNA]</scope>
    <source>
        <strain evidence="7 8">RIB 2604</strain>
    </source>
</reference>
<dbReference type="GO" id="GO:0005634">
    <property type="term" value="C:nucleus"/>
    <property type="evidence" value="ECO:0007669"/>
    <property type="project" value="TreeGrafter"/>
</dbReference>
<dbReference type="GO" id="GO:0019887">
    <property type="term" value="F:protein kinase regulator activity"/>
    <property type="evidence" value="ECO:0007669"/>
    <property type="project" value="TreeGrafter"/>
</dbReference>
<dbReference type="VEuPathDB" id="FungiDB:ASPFODRAFT_691350"/>
<feature type="compositionally biased region" description="Pro residues" evidence="5">
    <location>
        <begin position="70"/>
        <end position="92"/>
    </location>
</feature>
<keyword evidence="2" id="KW-0677">Repeat</keyword>
<evidence type="ECO:0000256" key="1">
    <source>
        <dbReference type="ARBA" id="ARBA00006750"/>
    </source>
</evidence>
<feature type="region of interest" description="Disordered" evidence="5">
    <location>
        <begin position="1"/>
        <end position="47"/>
    </location>
</feature>
<dbReference type="Gene3D" id="3.10.580.10">
    <property type="entry name" value="CBS-domain"/>
    <property type="match status" value="2"/>
</dbReference>
<dbReference type="GO" id="GO:0016208">
    <property type="term" value="F:AMP binding"/>
    <property type="evidence" value="ECO:0007669"/>
    <property type="project" value="TreeGrafter"/>
</dbReference>
<dbReference type="GO" id="GO:0031588">
    <property type="term" value="C:nucleotide-activated protein kinase complex"/>
    <property type="evidence" value="ECO:0007669"/>
    <property type="project" value="TreeGrafter"/>
</dbReference>
<keyword evidence="7" id="KW-0418">Kinase</keyword>
<evidence type="ECO:0000313" key="7">
    <source>
        <dbReference type="EMBL" id="GAT19182.1"/>
    </source>
</evidence>
<evidence type="ECO:0000256" key="5">
    <source>
        <dbReference type="SAM" id="MobiDB-lite"/>
    </source>
</evidence>
<keyword evidence="7" id="KW-0808">Transferase</keyword>
<dbReference type="InterPro" id="IPR000644">
    <property type="entry name" value="CBS_dom"/>
</dbReference>
<feature type="region of interest" description="Disordered" evidence="5">
    <location>
        <begin position="66"/>
        <end position="119"/>
    </location>
</feature>
<comment type="caution">
    <text evidence="7">The sequence shown here is derived from an EMBL/GenBank/DDBJ whole genome shotgun (WGS) entry which is preliminary data.</text>
</comment>
<feature type="compositionally biased region" description="Basic and acidic residues" evidence="5">
    <location>
        <begin position="107"/>
        <end position="116"/>
    </location>
</feature>
<dbReference type="PANTHER" id="PTHR13780:SF35">
    <property type="entry name" value="LD22662P"/>
    <property type="match status" value="1"/>
</dbReference>
<dbReference type="PROSITE" id="PS51371">
    <property type="entry name" value="CBS"/>
    <property type="match status" value="3"/>
</dbReference>
<evidence type="ECO:0000256" key="3">
    <source>
        <dbReference type="ARBA" id="ARBA00023122"/>
    </source>
</evidence>
<dbReference type="GO" id="GO:0005737">
    <property type="term" value="C:cytoplasm"/>
    <property type="evidence" value="ECO:0007669"/>
    <property type="project" value="TreeGrafter"/>
</dbReference>
<organism evidence="7 8">
    <name type="scientific">Aspergillus kawachii</name>
    <name type="common">White koji mold</name>
    <name type="synonym">Aspergillus awamori var. kawachi</name>
    <dbReference type="NCBI Taxonomy" id="1069201"/>
    <lineage>
        <taxon>Eukaryota</taxon>
        <taxon>Fungi</taxon>
        <taxon>Dikarya</taxon>
        <taxon>Ascomycota</taxon>
        <taxon>Pezizomycotina</taxon>
        <taxon>Eurotiomycetes</taxon>
        <taxon>Eurotiomycetidae</taxon>
        <taxon>Eurotiales</taxon>
        <taxon>Aspergillaceae</taxon>
        <taxon>Aspergillus</taxon>
        <taxon>Aspergillus subgen. Circumdati</taxon>
    </lineage>
</organism>
<keyword evidence="3 4" id="KW-0129">CBS domain</keyword>
<sequence>MEEAPQRVPVVPTGRMSSTSGRPLSITDDTSTTATTTTTTTTTTTATTTSITSTITALTSTAAAVACSPAAPPPPPAASPRSTPPQPYPRPPSSTGSYPSPIPSPVPDRRPIRGHEGGFVYPASFLRPRGLSHPMPPAQPERAIDREERQALRAIRNFLKVRTSYDVLPLSFRLIMFDTSLSVKESLNILIQNGMSSSHQLPAAPRAMRIANAISLTGKHAQYRYRFGSAMGLYILDLCRSSHHIRLYQCYPVEKALHVAPPETISIDPERPLYEACRRMLESRARRIPLVTFDSQTDRALVLSVLTQYRILKFVAVNVNDTQKLRKPLGEILLGSYHNIAVASMDTPVIDVIHILVSRSISSVPIINSEGVVYNVFEAVDVITLIKGGVYDDLSLTVGEALKKRSPDFPGIYTCSLNDGLDTIFDTIRKSRVHRLVVVDDNFRLKGVLTLSDILQYILLEGENDESS</sequence>
<proteinExistence type="inferred from homology"/>
<evidence type="ECO:0000313" key="8">
    <source>
        <dbReference type="Proteomes" id="UP000075230"/>
    </source>
</evidence>
<feature type="domain" description="CBS" evidence="6">
    <location>
        <begin position="260"/>
        <end position="322"/>
    </location>
</feature>
<accession>A0A146EZM5</accession>
<evidence type="ECO:0000256" key="4">
    <source>
        <dbReference type="PROSITE-ProRule" id="PRU00703"/>
    </source>
</evidence>
<dbReference type="Pfam" id="PF00571">
    <property type="entry name" value="CBS"/>
    <property type="match status" value="3"/>
</dbReference>
<dbReference type="EMBL" id="BCWF01000004">
    <property type="protein sequence ID" value="GAT19182.1"/>
    <property type="molecule type" value="Genomic_DNA"/>
</dbReference>
<dbReference type="GO" id="GO:0016301">
    <property type="term" value="F:kinase activity"/>
    <property type="evidence" value="ECO:0007669"/>
    <property type="project" value="UniProtKB-KW"/>
</dbReference>
<reference evidence="8" key="2">
    <citation type="submission" date="2016-02" db="EMBL/GenBank/DDBJ databases">
        <title>Genome sequencing of Aspergillus luchuensis NBRC 4314.</title>
        <authorList>
            <person name="Yamada O."/>
        </authorList>
    </citation>
    <scope>NUCLEOTIDE SEQUENCE [LARGE SCALE GENOMIC DNA]</scope>
    <source>
        <strain evidence="8">RIB 2604</strain>
    </source>
</reference>
<dbReference type="Proteomes" id="UP000075230">
    <property type="component" value="Unassembled WGS sequence"/>
</dbReference>
<feature type="domain" description="CBS" evidence="6">
    <location>
        <begin position="334"/>
        <end position="394"/>
    </location>
</feature>
<dbReference type="SMART" id="SM00116">
    <property type="entry name" value="CBS"/>
    <property type="match status" value="3"/>
</dbReference>
<gene>
    <name evidence="7" type="ORF">RIB2604_00401150</name>
</gene>
<dbReference type="SUPFAM" id="SSF54631">
    <property type="entry name" value="CBS-domain pair"/>
    <property type="match status" value="2"/>
</dbReference>
<dbReference type="PANTHER" id="PTHR13780">
    <property type="entry name" value="AMP-ACTIVATED PROTEIN KINASE, GAMMA REGULATORY SUBUNIT"/>
    <property type="match status" value="1"/>
</dbReference>
<feature type="compositionally biased region" description="Low complexity" evidence="5">
    <location>
        <begin position="24"/>
        <end position="47"/>
    </location>
</feature>
<dbReference type="CDD" id="cd04641">
    <property type="entry name" value="CBS_euAMPK_gamma-like_repeat2"/>
    <property type="match status" value="1"/>
</dbReference>
<dbReference type="InterPro" id="IPR046342">
    <property type="entry name" value="CBS_dom_sf"/>
</dbReference>
<comment type="similarity">
    <text evidence="1">Belongs to the 5'-AMP-activated protein kinase gamma subunit family.</text>
</comment>
<dbReference type="InterPro" id="IPR050511">
    <property type="entry name" value="AMPK_gamma/SDS23_families"/>
</dbReference>
<evidence type="ECO:0000259" key="6">
    <source>
        <dbReference type="PROSITE" id="PS51371"/>
    </source>
</evidence>
<feature type="domain" description="CBS" evidence="6">
    <location>
        <begin position="405"/>
        <end position="466"/>
    </location>
</feature>
<protein>
    <submittedName>
        <fullName evidence="7">Snf1 protein kinase complex subunit Snf4</fullName>
    </submittedName>
</protein>
<name>A0A146EZM5_ASPKA</name>
<dbReference type="AlphaFoldDB" id="A0A146EZM5"/>
<dbReference type="GO" id="GO:0019901">
    <property type="term" value="F:protein kinase binding"/>
    <property type="evidence" value="ECO:0007669"/>
    <property type="project" value="TreeGrafter"/>
</dbReference>
<evidence type="ECO:0000256" key="2">
    <source>
        <dbReference type="ARBA" id="ARBA00022737"/>
    </source>
</evidence>